<keyword evidence="3" id="KW-1003">Cell membrane</keyword>
<dbReference type="InterPro" id="IPR037185">
    <property type="entry name" value="EmrE-like"/>
</dbReference>
<dbReference type="PANTHER" id="PTHR42920">
    <property type="entry name" value="OS03G0707200 PROTEIN-RELATED"/>
    <property type="match status" value="1"/>
</dbReference>
<comment type="subcellular location">
    <subcellularLocation>
        <location evidence="1">Cell membrane</location>
        <topology evidence="1">Multi-pass membrane protein</topology>
    </subcellularLocation>
</comment>
<dbReference type="InterPro" id="IPR051258">
    <property type="entry name" value="Diverse_Substrate_Transporter"/>
</dbReference>
<feature type="transmembrane region" description="Helical" evidence="7">
    <location>
        <begin position="113"/>
        <end position="132"/>
    </location>
</feature>
<keyword evidence="4 7" id="KW-0812">Transmembrane</keyword>
<evidence type="ECO:0000313" key="9">
    <source>
        <dbReference type="EMBL" id="SES07372.1"/>
    </source>
</evidence>
<name>A0A1H9UDF0_BUTFI</name>
<evidence type="ECO:0000256" key="1">
    <source>
        <dbReference type="ARBA" id="ARBA00004651"/>
    </source>
</evidence>
<feature type="transmembrane region" description="Helical" evidence="7">
    <location>
        <begin position="12"/>
        <end position="33"/>
    </location>
</feature>
<proteinExistence type="inferred from homology"/>
<evidence type="ECO:0000256" key="6">
    <source>
        <dbReference type="ARBA" id="ARBA00023136"/>
    </source>
</evidence>
<feature type="transmembrane region" description="Helical" evidence="7">
    <location>
        <begin position="285"/>
        <end position="305"/>
    </location>
</feature>
<feature type="domain" description="EamA" evidence="8">
    <location>
        <begin position="194"/>
        <end position="326"/>
    </location>
</feature>
<dbReference type="eggNOG" id="COG0697">
    <property type="taxonomic scope" value="Bacteria"/>
</dbReference>
<gene>
    <name evidence="9" type="ORF">SAMN04487884_11834</name>
</gene>
<sequence length="346" mass="37980">MDHRMKQNDRIYTFTHTLMLLVASFFWGTTFVAQSLGAEYVGAGTYLALRTYIGIAFLLPFVIFRDREEYKVYKKGSLGRDNSIESADVDLKSSSVDRTSSLLKDKRKKEIEAFIKGGLLAGLFIFLASFAQQYGIAYTSVAKAGFLTALYVVFVPIISVFFGRKFNNNLWICIALSVVGLYLLCMKGSFYLEMGDTLMVVSALGFSVQILAVSRYSKRIDPVKLTLSQFIVEAVLATIVMFILEKPDMASIYNALPAILYAGIFSSGIAYTLQALGQKNLNPAIASIAMCLESVFGTLSGWIVLGQSLSFREAAGCVLMFGAIVLSQFLGSSDSKEPSKKSVISD</sequence>
<evidence type="ECO:0000256" key="3">
    <source>
        <dbReference type="ARBA" id="ARBA00022475"/>
    </source>
</evidence>
<dbReference type="OrthoDB" id="9804865at2"/>
<dbReference type="AlphaFoldDB" id="A0A1H9UDF0"/>
<organism evidence="9 10">
    <name type="scientific">Butyrivibrio fibrisolvens</name>
    <dbReference type="NCBI Taxonomy" id="831"/>
    <lineage>
        <taxon>Bacteria</taxon>
        <taxon>Bacillati</taxon>
        <taxon>Bacillota</taxon>
        <taxon>Clostridia</taxon>
        <taxon>Lachnospirales</taxon>
        <taxon>Lachnospiraceae</taxon>
        <taxon>Butyrivibrio</taxon>
    </lineage>
</organism>
<comment type="similarity">
    <text evidence="2">Belongs to the EamA transporter family.</text>
</comment>
<reference evidence="9 10" key="1">
    <citation type="submission" date="2016-10" db="EMBL/GenBank/DDBJ databases">
        <authorList>
            <person name="de Groot N.N."/>
        </authorList>
    </citation>
    <scope>NUCLEOTIDE SEQUENCE [LARGE SCALE GENOMIC DNA]</scope>
    <source>
        <strain evidence="9 10">AR40</strain>
    </source>
</reference>
<dbReference type="PANTHER" id="PTHR42920:SF5">
    <property type="entry name" value="EAMA DOMAIN-CONTAINING PROTEIN"/>
    <property type="match status" value="1"/>
</dbReference>
<feature type="transmembrane region" description="Helical" evidence="7">
    <location>
        <begin position="225"/>
        <end position="244"/>
    </location>
</feature>
<dbReference type="GO" id="GO:0005886">
    <property type="term" value="C:plasma membrane"/>
    <property type="evidence" value="ECO:0007669"/>
    <property type="project" value="UniProtKB-SubCell"/>
</dbReference>
<feature type="transmembrane region" description="Helical" evidence="7">
    <location>
        <begin position="250"/>
        <end position="273"/>
    </location>
</feature>
<dbReference type="Pfam" id="PF00892">
    <property type="entry name" value="EamA"/>
    <property type="match status" value="3"/>
</dbReference>
<feature type="transmembrane region" description="Helical" evidence="7">
    <location>
        <begin position="170"/>
        <end position="191"/>
    </location>
</feature>
<feature type="transmembrane region" description="Helical" evidence="7">
    <location>
        <begin position="144"/>
        <end position="163"/>
    </location>
</feature>
<evidence type="ECO:0000256" key="2">
    <source>
        <dbReference type="ARBA" id="ARBA00007362"/>
    </source>
</evidence>
<feature type="transmembrane region" description="Helical" evidence="7">
    <location>
        <begin position="311"/>
        <end position="331"/>
    </location>
</feature>
<feature type="transmembrane region" description="Helical" evidence="7">
    <location>
        <begin position="45"/>
        <end position="64"/>
    </location>
</feature>
<evidence type="ECO:0000256" key="7">
    <source>
        <dbReference type="SAM" id="Phobius"/>
    </source>
</evidence>
<evidence type="ECO:0000256" key="4">
    <source>
        <dbReference type="ARBA" id="ARBA00022692"/>
    </source>
</evidence>
<keyword evidence="6 7" id="KW-0472">Membrane</keyword>
<evidence type="ECO:0000313" key="10">
    <source>
        <dbReference type="Proteomes" id="UP000182584"/>
    </source>
</evidence>
<accession>A0A1H9UDF0</accession>
<feature type="domain" description="EamA" evidence="8">
    <location>
        <begin position="106"/>
        <end position="184"/>
    </location>
</feature>
<dbReference type="EMBL" id="FOGJ01000018">
    <property type="protein sequence ID" value="SES07372.1"/>
    <property type="molecule type" value="Genomic_DNA"/>
</dbReference>
<evidence type="ECO:0000259" key="8">
    <source>
        <dbReference type="Pfam" id="PF00892"/>
    </source>
</evidence>
<feature type="domain" description="EamA" evidence="8">
    <location>
        <begin position="18"/>
        <end position="69"/>
    </location>
</feature>
<dbReference type="InterPro" id="IPR000620">
    <property type="entry name" value="EamA_dom"/>
</dbReference>
<dbReference type="SUPFAM" id="SSF103481">
    <property type="entry name" value="Multidrug resistance efflux transporter EmrE"/>
    <property type="match status" value="2"/>
</dbReference>
<dbReference type="Proteomes" id="UP000182584">
    <property type="component" value="Unassembled WGS sequence"/>
</dbReference>
<protein>
    <submittedName>
        <fullName evidence="9">Permease of the drug/metabolite transporter (DMT) superfamily</fullName>
    </submittedName>
</protein>
<keyword evidence="5 7" id="KW-1133">Transmembrane helix</keyword>
<evidence type="ECO:0000256" key="5">
    <source>
        <dbReference type="ARBA" id="ARBA00022989"/>
    </source>
</evidence>